<dbReference type="Proteomes" id="UP000664940">
    <property type="component" value="Unassembled WGS sequence"/>
</dbReference>
<accession>A0A834EHM8</accession>
<sequence>MNNKKDSKKPTFLAYGSLIMYLGVQKNRGDINFGEGCEIVSLLCLHHYHLSPELSSPCKLKLCSHSVSTPYPTARSWQPALYSLSPATLGLSCICDESHSICLFLALFFHLACFSYSFIL</sequence>
<keyword evidence="1" id="KW-1133">Transmembrane helix</keyword>
<feature type="transmembrane region" description="Helical" evidence="1">
    <location>
        <begin position="101"/>
        <end position="119"/>
    </location>
</feature>
<evidence type="ECO:0000256" key="1">
    <source>
        <dbReference type="SAM" id="Phobius"/>
    </source>
</evidence>
<comment type="caution">
    <text evidence="2">The sequence shown here is derived from an EMBL/GenBank/DDBJ whole genome shotgun (WGS) entry which is preliminary data.</text>
</comment>
<evidence type="ECO:0000313" key="3">
    <source>
        <dbReference type="Proteomes" id="UP000664940"/>
    </source>
</evidence>
<organism evidence="2 3">
    <name type="scientific">Phyllostomus discolor</name>
    <name type="common">pale spear-nosed bat</name>
    <dbReference type="NCBI Taxonomy" id="89673"/>
    <lineage>
        <taxon>Eukaryota</taxon>
        <taxon>Metazoa</taxon>
        <taxon>Chordata</taxon>
        <taxon>Craniata</taxon>
        <taxon>Vertebrata</taxon>
        <taxon>Euteleostomi</taxon>
        <taxon>Mammalia</taxon>
        <taxon>Eutheria</taxon>
        <taxon>Laurasiatheria</taxon>
        <taxon>Chiroptera</taxon>
        <taxon>Yangochiroptera</taxon>
        <taxon>Phyllostomidae</taxon>
        <taxon>Phyllostominae</taxon>
        <taxon>Phyllostomus</taxon>
    </lineage>
</organism>
<gene>
    <name evidence="2" type="ORF">HJG60_010622</name>
</gene>
<dbReference type="AlphaFoldDB" id="A0A834EHM8"/>
<keyword evidence="1" id="KW-0472">Membrane</keyword>
<protein>
    <submittedName>
        <fullName evidence="2">Uncharacterized protein</fullName>
    </submittedName>
</protein>
<name>A0A834EHM8_9CHIR</name>
<keyword evidence="1" id="KW-0812">Transmembrane</keyword>
<reference evidence="2 3" key="1">
    <citation type="journal article" date="2020" name="Nature">
        <title>Six reference-quality genomes reveal evolution of bat adaptations.</title>
        <authorList>
            <person name="Jebb D."/>
            <person name="Huang Z."/>
            <person name="Pippel M."/>
            <person name="Hughes G.M."/>
            <person name="Lavrichenko K."/>
            <person name="Devanna P."/>
            <person name="Winkler S."/>
            <person name="Jermiin L.S."/>
            <person name="Skirmuntt E.C."/>
            <person name="Katzourakis A."/>
            <person name="Burkitt-Gray L."/>
            <person name="Ray D.A."/>
            <person name="Sullivan K.A.M."/>
            <person name="Roscito J.G."/>
            <person name="Kirilenko B.M."/>
            <person name="Davalos L.M."/>
            <person name="Corthals A.P."/>
            <person name="Power M.L."/>
            <person name="Jones G."/>
            <person name="Ransome R.D."/>
            <person name="Dechmann D.K.N."/>
            <person name="Locatelli A.G."/>
            <person name="Puechmaille S.J."/>
            <person name="Fedrigo O."/>
            <person name="Jarvis E.D."/>
            <person name="Hiller M."/>
            <person name="Vernes S.C."/>
            <person name="Myers E.W."/>
            <person name="Teeling E.C."/>
        </authorList>
    </citation>
    <scope>NUCLEOTIDE SEQUENCE [LARGE SCALE GENOMIC DNA]</scope>
    <source>
        <strain evidence="2">Bat1K_MPI-CBG_1</strain>
    </source>
</reference>
<dbReference type="EMBL" id="JABVXQ010000004">
    <property type="protein sequence ID" value="KAF6114667.1"/>
    <property type="molecule type" value="Genomic_DNA"/>
</dbReference>
<evidence type="ECO:0000313" key="2">
    <source>
        <dbReference type="EMBL" id="KAF6114667.1"/>
    </source>
</evidence>
<proteinExistence type="predicted"/>